<keyword evidence="2" id="KW-0238">DNA-binding</keyword>
<dbReference type="EMBL" id="JBHPKH010000067">
    <property type="protein sequence ID" value="MFC1573051.1"/>
    <property type="molecule type" value="Genomic_DNA"/>
</dbReference>
<dbReference type="Pfam" id="PF00216">
    <property type="entry name" value="Bac_DNA_binding"/>
    <property type="match status" value="1"/>
</dbReference>
<keyword evidence="3" id="KW-1185">Reference proteome</keyword>
<evidence type="ECO:0000256" key="1">
    <source>
        <dbReference type="RuleBase" id="RU003939"/>
    </source>
</evidence>
<dbReference type="CDD" id="cd13834">
    <property type="entry name" value="HU_like"/>
    <property type="match status" value="1"/>
</dbReference>
<dbReference type="GO" id="GO:0003677">
    <property type="term" value="F:DNA binding"/>
    <property type="evidence" value="ECO:0007669"/>
    <property type="project" value="UniProtKB-KW"/>
</dbReference>
<sequence>MAIKKKPKKKGAKIVVKPLTKMETYRTLADKTGLARKDVVAVCDALTDVMVKSVKKHGTYNFLGLMKMTLVKKPAVRGGKMVRNPFTGEMVKQKPKPASRTVRVRPLKAVKDRL</sequence>
<proteinExistence type="inferred from homology"/>
<dbReference type="SMART" id="SM00411">
    <property type="entry name" value="BHL"/>
    <property type="match status" value="1"/>
</dbReference>
<comment type="similarity">
    <text evidence="1">Belongs to the bacterial histone-like protein family.</text>
</comment>
<dbReference type="InterPro" id="IPR000119">
    <property type="entry name" value="Hist_DNA-bd"/>
</dbReference>
<dbReference type="Gene3D" id="4.10.520.10">
    <property type="entry name" value="IHF-like DNA-binding proteins"/>
    <property type="match status" value="1"/>
</dbReference>
<gene>
    <name evidence="2" type="ORF">ACFL6M_05575</name>
</gene>
<evidence type="ECO:0000313" key="3">
    <source>
        <dbReference type="Proteomes" id="UP001593833"/>
    </source>
</evidence>
<protein>
    <submittedName>
        <fullName evidence="2">HU family DNA-binding protein</fullName>
    </submittedName>
</protein>
<dbReference type="Proteomes" id="UP001593833">
    <property type="component" value="Unassembled WGS sequence"/>
</dbReference>
<name>A0ABV6YL52_UNCEI</name>
<comment type="caution">
    <text evidence="2">The sequence shown here is derived from an EMBL/GenBank/DDBJ whole genome shotgun (WGS) entry which is preliminary data.</text>
</comment>
<evidence type="ECO:0000313" key="2">
    <source>
        <dbReference type="EMBL" id="MFC1573051.1"/>
    </source>
</evidence>
<reference evidence="2 3" key="1">
    <citation type="submission" date="2024-09" db="EMBL/GenBank/DDBJ databases">
        <authorList>
            <person name="D'Angelo T."/>
        </authorList>
    </citation>
    <scope>NUCLEOTIDE SEQUENCE [LARGE SCALE GENOMIC DNA]</scope>
    <source>
        <strain evidence="2">SAG AM-320-E07</strain>
    </source>
</reference>
<dbReference type="SUPFAM" id="SSF47729">
    <property type="entry name" value="IHF-like DNA-binding proteins"/>
    <property type="match status" value="1"/>
</dbReference>
<accession>A0ABV6YL52</accession>
<organism evidence="2 3">
    <name type="scientific">Eiseniibacteriota bacterium</name>
    <dbReference type="NCBI Taxonomy" id="2212470"/>
    <lineage>
        <taxon>Bacteria</taxon>
        <taxon>Candidatus Eiseniibacteriota</taxon>
    </lineage>
</organism>
<dbReference type="InterPro" id="IPR010992">
    <property type="entry name" value="IHF-like_DNA-bd_dom_sf"/>
</dbReference>